<evidence type="ECO:0000313" key="2">
    <source>
        <dbReference type="Proteomes" id="UP000623842"/>
    </source>
</evidence>
<dbReference type="AlphaFoldDB" id="A0A919EL11"/>
<gene>
    <name evidence="1" type="ORF">GCM10017161_22750</name>
</gene>
<organism evidence="1 2">
    <name type="scientific">Thalassotalea marina</name>
    <dbReference type="NCBI Taxonomy" id="1673741"/>
    <lineage>
        <taxon>Bacteria</taxon>
        <taxon>Pseudomonadati</taxon>
        <taxon>Pseudomonadota</taxon>
        <taxon>Gammaproteobacteria</taxon>
        <taxon>Alteromonadales</taxon>
        <taxon>Colwelliaceae</taxon>
        <taxon>Thalassotalea</taxon>
    </lineage>
</organism>
<protein>
    <recommendedName>
        <fullName evidence="3">DUF2999 family protein</fullName>
    </recommendedName>
</protein>
<name>A0A919EL11_9GAMM</name>
<reference evidence="1" key="2">
    <citation type="submission" date="2020-09" db="EMBL/GenBank/DDBJ databases">
        <authorList>
            <person name="Sun Q."/>
            <person name="Kim S."/>
        </authorList>
    </citation>
    <scope>NUCLEOTIDE SEQUENCE</scope>
    <source>
        <strain evidence="1">KCTC 42731</strain>
    </source>
</reference>
<proteinExistence type="predicted"/>
<accession>A0A919EL11</accession>
<comment type="caution">
    <text evidence="1">The sequence shown here is derived from an EMBL/GenBank/DDBJ whole genome shotgun (WGS) entry which is preliminary data.</text>
</comment>
<dbReference type="InterPro" id="IPR021376">
    <property type="entry name" value="DUF2999"/>
</dbReference>
<dbReference type="EMBL" id="BNCK01000004">
    <property type="protein sequence ID" value="GHF93689.1"/>
    <property type="molecule type" value="Genomic_DNA"/>
</dbReference>
<evidence type="ECO:0008006" key="3">
    <source>
        <dbReference type="Google" id="ProtNLM"/>
    </source>
</evidence>
<reference evidence="1" key="1">
    <citation type="journal article" date="2014" name="Int. J. Syst. Evol. Microbiol.">
        <title>Complete genome sequence of Corynebacterium casei LMG S-19264T (=DSM 44701T), isolated from a smear-ripened cheese.</title>
        <authorList>
            <consortium name="US DOE Joint Genome Institute (JGI-PGF)"/>
            <person name="Walter F."/>
            <person name="Albersmeier A."/>
            <person name="Kalinowski J."/>
            <person name="Ruckert C."/>
        </authorList>
    </citation>
    <scope>NUCLEOTIDE SEQUENCE</scope>
    <source>
        <strain evidence="1">KCTC 42731</strain>
    </source>
</reference>
<dbReference type="Pfam" id="PF11212">
    <property type="entry name" value="DUF2999"/>
    <property type="match status" value="1"/>
</dbReference>
<keyword evidence="2" id="KW-1185">Reference proteome</keyword>
<dbReference type="Proteomes" id="UP000623842">
    <property type="component" value="Unassembled WGS sequence"/>
</dbReference>
<sequence>MFMNPIIQLLKEEDISDEKIAEIFTALTQNPLMAMNTIASLGLPQDKLQSVMMQVMANPELIKDAVAELGLDFSAVEKAKQTIKDQQS</sequence>
<evidence type="ECO:0000313" key="1">
    <source>
        <dbReference type="EMBL" id="GHF93689.1"/>
    </source>
</evidence>